<sequence>AVTPAPPQEKAAPKKGGVPKKAAKGKKGQAAAAAVVAAAATVTATPAPVEPASPFPSDPIELITAALNASSNIPQTTEEISAAEPGLNTGAPTFAEMNAVPMATGGRRRPGANLAGFKDMAKTMKGGR</sequence>
<organism evidence="2 3">
    <name type="scientific">Romeriopsis navalis LEGE 11480</name>
    <dbReference type="NCBI Taxonomy" id="2777977"/>
    <lineage>
        <taxon>Bacteria</taxon>
        <taxon>Bacillati</taxon>
        <taxon>Cyanobacteriota</taxon>
        <taxon>Cyanophyceae</taxon>
        <taxon>Leptolyngbyales</taxon>
        <taxon>Leptolyngbyaceae</taxon>
        <taxon>Romeriopsis</taxon>
        <taxon>Romeriopsis navalis</taxon>
    </lineage>
</organism>
<gene>
    <name evidence="2" type="ORF">IQ266_10680</name>
</gene>
<reference evidence="2" key="1">
    <citation type="submission" date="2020-10" db="EMBL/GenBank/DDBJ databases">
        <authorList>
            <person name="Castelo-Branco R."/>
            <person name="Eusebio N."/>
            <person name="Adriana R."/>
            <person name="Vieira A."/>
            <person name="Brugerolle De Fraissinette N."/>
            <person name="Rezende De Castro R."/>
            <person name="Schneider M.P."/>
            <person name="Vasconcelos V."/>
            <person name="Leao P.N."/>
        </authorList>
    </citation>
    <scope>NUCLEOTIDE SEQUENCE</scope>
    <source>
        <strain evidence="2">LEGE 11480</strain>
    </source>
</reference>
<evidence type="ECO:0000313" key="3">
    <source>
        <dbReference type="Proteomes" id="UP000625316"/>
    </source>
</evidence>
<proteinExistence type="predicted"/>
<feature type="region of interest" description="Disordered" evidence="1">
    <location>
        <begin position="103"/>
        <end position="128"/>
    </location>
</feature>
<evidence type="ECO:0000256" key="1">
    <source>
        <dbReference type="SAM" id="MobiDB-lite"/>
    </source>
</evidence>
<dbReference type="EMBL" id="JADEXQ010000031">
    <property type="protein sequence ID" value="MBE9030194.1"/>
    <property type="molecule type" value="Genomic_DNA"/>
</dbReference>
<protein>
    <submittedName>
        <fullName evidence="2">Uncharacterized protein</fullName>
    </submittedName>
</protein>
<feature type="compositionally biased region" description="Basic residues" evidence="1">
    <location>
        <begin position="17"/>
        <end position="27"/>
    </location>
</feature>
<name>A0A928VQC8_9CYAN</name>
<keyword evidence="3" id="KW-1185">Reference proteome</keyword>
<feature type="non-terminal residue" evidence="2">
    <location>
        <position position="1"/>
    </location>
</feature>
<dbReference type="Proteomes" id="UP000625316">
    <property type="component" value="Unassembled WGS sequence"/>
</dbReference>
<feature type="region of interest" description="Disordered" evidence="1">
    <location>
        <begin position="1"/>
        <end position="27"/>
    </location>
</feature>
<dbReference type="RefSeq" id="WP_264325021.1">
    <property type="nucleotide sequence ID" value="NZ_JADEXQ010000031.1"/>
</dbReference>
<accession>A0A928VQC8</accession>
<dbReference type="AlphaFoldDB" id="A0A928VQC8"/>
<evidence type="ECO:0000313" key="2">
    <source>
        <dbReference type="EMBL" id="MBE9030194.1"/>
    </source>
</evidence>
<comment type="caution">
    <text evidence="2">The sequence shown here is derived from an EMBL/GenBank/DDBJ whole genome shotgun (WGS) entry which is preliminary data.</text>
</comment>